<reference evidence="2 3" key="1">
    <citation type="submission" date="2018-09" db="EMBL/GenBank/DDBJ databases">
        <title>Complete genome sequence of Euzebya sp. DY32-46 isolated from seawater of Pacific Ocean.</title>
        <authorList>
            <person name="Xu L."/>
            <person name="Wu Y.-H."/>
            <person name="Xu X.-W."/>
        </authorList>
    </citation>
    <scope>NUCLEOTIDE SEQUENCE [LARGE SCALE GENOMIC DNA]</scope>
    <source>
        <strain evidence="2 3">DY32-46</strain>
        <plasmid evidence="3">pedy32-46i</plasmid>
    </source>
</reference>
<protein>
    <submittedName>
        <fullName evidence="2">Uncharacterized protein</fullName>
    </submittedName>
</protein>
<dbReference type="EMBL" id="CP031166">
    <property type="protein sequence ID" value="AXV10350.1"/>
    <property type="molecule type" value="Genomic_DNA"/>
</dbReference>
<dbReference type="AlphaFoldDB" id="A0A346Y7A3"/>
<sequence>MSTPTHRTTNDADTTWTPAHHTLTSTTGQTKGVRTQPEVEAKPEGDGHRHRDGERDARDEVESGS</sequence>
<keyword evidence="3" id="KW-1185">Reference proteome</keyword>
<keyword evidence="2" id="KW-0614">Plasmid</keyword>
<organism evidence="2 3">
    <name type="scientific">Euzebya pacifica</name>
    <dbReference type="NCBI Taxonomy" id="1608957"/>
    <lineage>
        <taxon>Bacteria</taxon>
        <taxon>Bacillati</taxon>
        <taxon>Actinomycetota</taxon>
        <taxon>Nitriliruptoria</taxon>
        <taxon>Euzebyales</taxon>
    </lineage>
</organism>
<gene>
    <name evidence="2" type="ORF">DVS28_b0610</name>
</gene>
<proteinExistence type="predicted"/>
<name>A0A346Y7A3_9ACTN</name>
<feature type="region of interest" description="Disordered" evidence="1">
    <location>
        <begin position="1"/>
        <end position="65"/>
    </location>
</feature>
<dbReference type="Proteomes" id="UP000264006">
    <property type="component" value="Plasmid pEDY32-46I"/>
</dbReference>
<evidence type="ECO:0000313" key="3">
    <source>
        <dbReference type="Proteomes" id="UP000264006"/>
    </source>
</evidence>
<dbReference type="KEGG" id="euz:DVS28_b0610"/>
<geneLocation type="plasmid" evidence="3">
    <name>pedy32-46i</name>
</geneLocation>
<accession>A0A346Y7A3</accession>
<feature type="compositionally biased region" description="Basic and acidic residues" evidence="1">
    <location>
        <begin position="37"/>
        <end position="65"/>
    </location>
</feature>
<feature type="compositionally biased region" description="Polar residues" evidence="1">
    <location>
        <begin position="1"/>
        <end position="33"/>
    </location>
</feature>
<evidence type="ECO:0000313" key="2">
    <source>
        <dbReference type="EMBL" id="AXV10350.1"/>
    </source>
</evidence>
<evidence type="ECO:0000256" key="1">
    <source>
        <dbReference type="SAM" id="MobiDB-lite"/>
    </source>
</evidence>